<dbReference type="GO" id="GO:0006898">
    <property type="term" value="P:receptor-mediated endocytosis"/>
    <property type="evidence" value="ECO:0007669"/>
    <property type="project" value="TreeGrafter"/>
</dbReference>
<dbReference type="InterPro" id="IPR049883">
    <property type="entry name" value="NOTCH1_EGF-like"/>
</dbReference>
<keyword evidence="8" id="KW-0106">Calcium</keyword>
<evidence type="ECO:0000256" key="13">
    <source>
        <dbReference type="ARBA" id="ARBA00023176"/>
    </source>
</evidence>
<keyword evidence="9" id="KW-1133">Transmembrane helix</keyword>
<dbReference type="InterPro" id="IPR009030">
    <property type="entry name" value="Growth_fac_rcpt_cys_sf"/>
</dbReference>
<feature type="non-terminal residue" evidence="20">
    <location>
        <position position="1"/>
    </location>
</feature>
<evidence type="ECO:0000256" key="6">
    <source>
        <dbReference type="ARBA" id="ARBA00022729"/>
    </source>
</evidence>
<dbReference type="GO" id="GO:0042562">
    <property type="term" value="F:hormone binding"/>
    <property type="evidence" value="ECO:0007669"/>
    <property type="project" value="TreeGrafter"/>
</dbReference>
<dbReference type="InterPro" id="IPR000742">
    <property type="entry name" value="EGF"/>
</dbReference>
<dbReference type="FunFam" id="4.10.400.10:FF:000002">
    <property type="entry name" value="Low-density lipoprotein receptor-related protein 1"/>
    <property type="match status" value="1"/>
</dbReference>
<dbReference type="SMART" id="SM00192">
    <property type="entry name" value="LDLa"/>
    <property type="match status" value="8"/>
</dbReference>
<comment type="caution">
    <text evidence="16">Lacks conserved residue(s) required for the propagation of feature annotation.</text>
</comment>
<keyword evidence="6" id="KW-0732">Signal</keyword>
<keyword evidence="13" id="KW-0168">Coated pit</keyword>
<proteinExistence type="inferred from homology"/>
<keyword evidence="4" id="KW-0254">Endocytosis</keyword>
<evidence type="ECO:0000256" key="15">
    <source>
        <dbReference type="ARBA" id="ARBA00037878"/>
    </source>
</evidence>
<feature type="repeat" description="LDL-receptor class B" evidence="18">
    <location>
        <begin position="814"/>
        <end position="857"/>
    </location>
</feature>
<feature type="disulfide bond" evidence="17">
    <location>
        <begin position="413"/>
        <end position="428"/>
    </location>
</feature>
<feature type="domain" description="EGF-like" evidence="19">
    <location>
        <begin position="641"/>
        <end position="676"/>
    </location>
</feature>
<dbReference type="CDD" id="cd00054">
    <property type="entry name" value="EGF_CA"/>
    <property type="match status" value="1"/>
</dbReference>
<evidence type="ECO:0000256" key="3">
    <source>
        <dbReference type="ARBA" id="ARBA00022536"/>
    </source>
</evidence>
<dbReference type="OrthoDB" id="21182at2759"/>
<dbReference type="PROSITE" id="PS50068">
    <property type="entry name" value="LDLRA_2"/>
    <property type="match status" value="8"/>
</dbReference>
<dbReference type="PROSITE" id="PS01209">
    <property type="entry name" value="LDLRA_1"/>
    <property type="match status" value="5"/>
</dbReference>
<dbReference type="Gene3D" id="4.10.400.10">
    <property type="entry name" value="Low-density Lipoprotein Receptor"/>
    <property type="match status" value="8"/>
</dbReference>
<keyword evidence="3 16" id="KW-0245">EGF-like domain</keyword>
<dbReference type="FunFam" id="2.10.25.10:FF:000009">
    <property type="entry name" value="Low-density lipoprotein receptor isoform 1"/>
    <property type="match status" value="1"/>
</dbReference>
<comment type="subcellular location">
    <subcellularLocation>
        <location evidence="15">Membrane</location>
        <location evidence="15">Coated pit</location>
    </subcellularLocation>
    <subcellularLocation>
        <location evidence="1">Membrane</location>
        <topology evidence="1">Single-pass type I membrane protein</topology>
    </subcellularLocation>
</comment>
<feature type="disulfide bond" evidence="17">
    <location>
        <begin position="518"/>
        <end position="530"/>
    </location>
</feature>
<keyword evidence="14" id="KW-0325">Glycoprotein</keyword>
<evidence type="ECO:0000256" key="18">
    <source>
        <dbReference type="PROSITE-ProRule" id="PRU00461"/>
    </source>
</evidence>
<evidence type="ECO:0000256" key="7">
    <source>
        <dbReference type="ARBA" id="ARBA00022737"/>
    </source>
</evidence>
<dbReference type="GO" id="GO:0043235">
    <property type="term" value="C:receptor complex"/>
    <property type="evidence" value="ECO:0007669"/>
    <property type="project" value="TreeGrafter"/>
</dbReference>
<dbReference type="InterPro" id="IPR023415">
    <property type="entry name" value="LDLR_class-A_CS"/>
</dbReference>
<dbReference type="PRINTS" id="PR00261">
    <property type="entry name" value="LDLRECEPTOR"/>
</dbReference>
<evidence type="ECO:0000313" key="21">
    <source>
        <dbReference type="Proteomes" id="UP000235965"/>
    </source>
</evidence>
<dbReference type="Pfam" id="PF24468">
    <property type="entry name" value="EGF_LRP2"/>
    <property type="match status" value="1"/>
</dbReference>
<feature type="disulfide bond" evidence="17">
    <location>
        <begin position="333"/>
        <end position="348"/>
    </location>
</feature>
<dbReference type="InterPro" id="IPR002172">
    <property type="entry name" value="LDrepeatLR_classA_rpt"/>
</dbReference>
<dbReference type="PROSITE" id="PS50026">
    <property type="entry name" value="EGF_3"/>
    <property type="match status" value="1"/>
</dbReference>
<dbReference type="Pfam" id="PF00057">
    <property type="entry name" value="Ldl_recept_a"/>
    <property type="match status" value="7"/>
</dbReference>
<dbReference type="FunFam" id="4.10.400.10:FF:000189">
    <property type="entry name" value="low-density lipoprotein receptor 1"/>
    <property type="match status" value="1"/>
</dbReference>
<evidence type="ECO:0000256" key="8">
    <source>
        <dbReference type="ARBA" id="ARBA00022837"/>
    </source>
</evidence>
<evidence type="ECO:0000256" key="11">
    <source>
        <dbReference type="ARBA" id="ARBA00023157"/>
    </source>
</evidence>
<dbReference type="PROSITE" id="PS01186">
    <property type="entry name" value="EGF_2"/>
    <property type="match status" value="1"/>
</dbReference>
<dbReference type="FunFam" id="4.10.400.10:FF:000204">
    <property type="entry name" value="Putative low-density lipoprotein receptor"/>
    <property type="match status" value="1"/>
</dbReference>
<dbReference type="FunFam" id="2.120.10.30:FF:000035">
    <property type="entry name" value="Low-density lipoprotein receptor-related protein 2"/>
    <property type="match status" value="1"/>
</dbReference>
<comment type="similarity">
    <text evidence="2">Belongs to the LDLR family.</text>
</comment>
<dbReference type="FunFam" id="4.10.400.10:FF:000121">
    <property type="entry name" value="low-density lipoprotein receptor-related protein 2"/>
    <property type="match status" value="1"/>
</dbReference>
<reference evidence="20" key="1">
    <citation type="submission" date="2017-12" db="EMBL/GenBank/DDBJ databases">
        <title>Hemimetabolous genomes reveal molecular basis of termite eusociality.</title>
        <authorList>
            <person name="Harrison M.C."/>
            <person name="Jongepier E."/>
            <person name="Robertson H.M."/>
            <person name="Arning N."/>
            <person name="Bitard-Feildel T."/>
            <person name="Chao H."/>
            <person name="Childers C.P."/>
            <person name="Dinh H."/>
            <person name="Doddapaneni H."/>
            <person name="Dugan S."/>
            <person name="Gowin J."/>
            <person name="Greiner C."/>
            <person name="Han Y."/>
            <person name="Hu H."/>
            <person name="Hughes D.S.T."/>
            <person name="Huylmans A.-K."/>
            <person name="Kemena C."/>
            <person name="Kremer L.P.M."/>
            <person name="Lee S.L."/>
            <person name="Lopez-Ezquerra A."/>
            <person name="Mallet L."/>
            <person name="Monroy-Kuhn J.M."/>
            <person name="Moser A."/>
            <person name="Murali S.C."/>
            <person name="Muzny D.M."/>
            <person name="Otani S."/>
            <person name="Piulachs M.-D."/>
            <person name="Poelchau M."/>
            <person name="Qu J."/>
            <person name="Schaub F."/>
            <person name="Wada-Katsumata A."/>
            <person name="Worley K.C."/>
            <person name="Xie Q."/>
            <person name="Ylla G."/>
            <person name="Poulsen M."/>
            <person name="Gibbs R.A."/>
            <person name="Schal C."/>
            <person name="Richards S."/>
            <person name="Belles X."/>
            <person name="Korb J."/>
            <person name="Bornberg-Bauer E."/>
        </authorList>
    </citation>
    <scope>NUCLEOTIDE SEQUENCE [LARGE SCALE GENOMIC DNA]</scope>
    <source>
        <tissue evidence="20">Whole body</tissue>
    </source>
</reference>
<protein>
    <recommendedName>
        <fullName evidence="19">EGF-like domain-containing protein</fullName>
    </recommendedName>
</protein>
<feature type="disulfide bond" evidence="17">
    <location>
        <begin position="321"/>
        <end position="339"/>
    </location>
</feature>
<dbReference type="InterPro" id="IPR051221">
    <property type="entry name" value="LDLR-related"/>
</dbReference>
<evidence type="ECO:0000256" key="10">
    <source>
        <dbReference type="ARBA" id="ARBA00023136"/>
    </source>
</evidence>
<feature type="non-terminal residue" evidence="20">
    <location>
        <position position="1669"/>
    </location>
</feature>
<dbReference type="PANTHER" id="PTHR22722:SF14">
    <property type="entry name" value="MEGALIN, ISOFORM A"/>
    <property type="match status" value="1"/>
</dbReference>
<dbReference type="GO" id="GO:0005509">
    <property type="term" value="F:calcium ion binding"/>
    <property type="evidence" value="ECO:0007669"/>
    <property type="project" value="InterPro"/>
</dbReference>
<dbReference type="Gene3D" id="2.10.25.10">
    <property type="entry name" value="Laminin"/>
    <property type="match status" value="3"/>
</dbReference>
<dbReference type="SUPFAM" id="SSF63825">
    <property type="entry name" value="YWTD domain"/>
    <property type="match status" value="4"/>
</dbReference>
<dbReference type="GO" id="GO:0005905">
    <property type="term" value="C:clathrin-coated pit"/>
    <property type="evidence" value="ECO:0007669"/>
    <property type="project" value="UniProtKB-KW"/>
</dbReference>
<feature type="repeat" description="LDL-receptor class B" evidence="18">
    <location>
        <begin position="769"/>
        <end position="811"/>
    </location>
</feature>
<keyword evidence="7" id="KW-0677">Repeat</keyword>
<dbReference type="Pfam" id="PF00058">
    <property type="entry name" value="Ldl_recept_b"/>
    <property type="match status" value="7"/>
</dbReference>
<feature type="disulfide bond" evidence="16">
    <location>
        <begin position="645"/>
        <end position="655"/>
    </location>
</feature>
<evidence type="ECO:0000256" key="2">
    <source>
        <dbReference type="ARBA" id="ARBA00009939"/>
    </source>
</evidence>
<feature type="disulfide bond" evidence="17">
    <location>
        <begin position="525"/>
        <end position="543"/>
    </location>
</feature>
<evidence type="ECO:0000256" key="9">
    <source>
        <dbReference type="ARBA" id="ARBA00022989"/>
    </source>
</evidence>
<dbReference type="InterPro" id="IPR036055">
    <property type="entry name" value="LDL_receptor-like_sf"/>
</dbReference>
<keyword evidence="11 16" id="KW-1015">Disulfide bond</keyword>
<feature type="disulfide bond" evidence="17">
    <location>
        <begin position="360"/>
        <end position="378"/>
    </location>
</feature>
<accession>A0A2J7R9S0</accession>
<evidence type="ECO:0000256" key="1">
    <source>
        <dbReference type="ARBA" id="ARBA00004479"/>
    </source>
</evidence>
<dbReference type="InterPro" id="IPR000152">
    <property type="entry name" value="EGF-type_Asp/Asn_hydroxyl_site"/>
</dbReference>
<feature type="repeat" description="LDL-receptor class B" evidence="18">
    <location>
        <begin position="1454"/>
        <end position="1497"/>
    </location>
</feature>
<keyword evidence="12" id="KW-0675">Receptor</keyword>
<dbReference type="Gene3D" id="2.120.10.30">
    <property type="entry name" value="TolB, C-terminal domain"/>
    <property type="match status" value="4"/>
</dbReference>
<dbReference type="InterPro" id="IPR011042">
    <property type="entry name" value="6-blade_b-propeller_TolB-like"/>
</dbReference>
<dbReference type="SMART" id="SM00181">
    <property type="entry name" value="EGF"/>
    <property type="match status" value="7"/>
</dbReference>
<name>A0A2J7R9S0_9NEOP</name>
<dbReference type="CDD" id="cd00112">
    <property type="entry name" value="LDLa"/>
    <property type="match status" value="8"/>
</dbReference>
<dbReference type="InterPro" id="IPR018097">
    <property type="entry name" value="EGF_Ca-bd_CS"/>
</dbReference>
<dbReference type="SMART" id="SM00179">
    <property type="entry name" value="EGF_CA"/>
    <property type="match status" value="2"/>
</dbReference>
<dbReference type="GO" id="GO:0016324">
    <property type="term" value="C:apical plasma membrane"/>
    <property type="evidence" value="ECO:0007669"/>
    <property type="project" value="TreeGrafter"/>
</dbReference>
<evidence type="ECO:0000256" key="4">
    <source>
        <dbReference type="ARBA" id="ARBA00022583"/>
    </source>
</evidence>
<evidence type="ECO:0000256" key="14">
    <source>
        <dbReference type="ARBA" id="ARBA00023180"/>
    </source>
</evidence>
<dbReference type="SUPFAM" id="SSF57184">
    <property type="entry name" value="Growth factor receptor domain"/>
    <property type="match status" value="1"/>
</dbReference>
<feature type="disulfide bond" evidence="17">
    <location>
        <begin position="353"/>
        <end position="365"/>
    </location>
</feature>
<dbReference type="SUPFAM" id="SSF57424">
    <property type="entry name" value="LDL receptor-like module"/>
    <property type="match status" value="8"/>
</dbReference>
<sequence>LQDVIYRIHRNGTGREIVLASQNEGVEGLAVDWAAKNLYYIDSRKGTLNVLSTRNVTYKRTLLKNLKRPRAIVVHPNRGYIFFSEWDRPANISRAHTDGSNLIVFRNVTLGWPNGLSVDFQTDRLYWCDALLDHVQHSNLDGTDVRTVSSRLIRHPFSIVIHKDWMYITDWRLDAIIKLHKLSGELEEVVVREPQTNRLYGVKVYSGTVQTIDHNQPCSVNNGGCEKLCFAVPRNSAPGLQAKCGCPYGERLVEPENQTCQADPNAEPPVQACPNAWDFTCNNQRCIPKAWVCDGDDDCLDNSDEEQNCTKPTCGSGEFQCTTGRCIPGSFKCDSENDCGDFSDETGCVNVTCALSQFRCDNSRCIPATWKCDSENDCGDGSDEGDFCTEKTCAYFQFTCPRSGHCIPQSWVCDGDNDCFDNQDEEGCPPITCSATQFKCSDLKQCIQETYKCDGIPDCNDGSDEQGCPSLAPDQCDTEKQFQCQSSGICIPNLWHCDGTSDCEDGSDEPKSCGTVDCAAGFFKCNNSQCVFKAYVCDGKNDCIDGSDEDARHACGPPPFSCGSGEWQCPGVSERCVNLTKVCDGKFDCPNGADEGGGCDLDECEHQGGLCSNNCTQTPLGATCTCPAGEVLNVDSFDCEDLNECEPPGICSQQCTNTKGSYYCSCVPGYTLEQNKHVCKAINHSAAFLIISNRHSILVADLKEQGLERVPIIVENVVATASNMHTGTIFWSDMKLKKISRLDRGSEPQEVISNGLDLVEGLAYDWIGGNLYWLDSRLNVIEVAQENGLNRMVLLKENITQPRGMALDPSKGARWLFWTDWGENPRIERVGMDGTNRSVIISTKIYWPNGLTLDIANKRVYFADSKLDFIDFCYYNGSGRQQVLAGSHYLLHPHSLTLFEDTMYWTDRQLNRVLSAHKFRGKNQTVVSHLISQPLSIHVHHPSLQPKVSGNSPCSGAPCSQLCLLSPSASSGYSCKCKPGYRLQPDGKCTIEEVPFLMVMRASQIIDVSLTPGDKTSGFLTPVVGIEGGIHIDYDRKKQVLFWVEGKADDEENCTIYVSPYGGGNKTEFLGNGDSGIVGAPYTIAFDWLGRNLYIGNRMASNFEAVKVDGKVKHRTIILANDGNKTSVAKPKSMCLDPLDGKLYWMDEGGYGVPSKVGKVNMNGSNPIILVDDIERPEAITIDLNTKLLYFSAQYPSFIKVMDVNGGNVNTLLSETSNIAYPKALGVLDSRLYYLDPSYEKIERVDLPKGDNPKLLIDNEADLKTFTIFRKRPSTNHPCMNNNGGCEQLCIPHEGSTRVCSCSIGYKKENEVSCTAYKTFAVVSQLDITRGYSLKDSAEAMVPITGPGHHILHVDVHYAQNWIYWVEFNRGIWNGIFRIRPNGTELQPIIKDGIGSNGIRGITIDWIAGNLYFTNVFPHENYLEVCWLDGSNRMVLVKTTTDAPRELAVNPVKRYLYWIDYGQYPRIGKAFLDGTGWQPMVTSGISNPRDLTVDMLTHEVYWVDSKLDMIQKVAFNGGNRQVIRRNLPNPMGVAVHKGDVYWVDRNLASVFKASKLAGNTSLPTSVRTNLPRLRDIAIFDVANQPMDEHNPCLRLGNGGCDQLCFSFPLEPATIEKTQYRCACATGELTVTLSGGDGRKCDSVSEFLVFSTRTEIRAISLDPHSTNLPF</sequence>
<evidence type="ECO:0000313" key="20">
    <source>
        <dbReference type="EMBL" id="PNF37588.1"/>
    </source>
</evidence>
<dbReference type="InterPro" id="IPR000033">
    <property type="entry name" value="LDLR_classB_rpt"/>
</dbReference>
<dbReference type="EMBL" id="NEVH01006580">
    <property type="protein sequence ID" value="PNF37588.1"/>
    <property type="molecule type" value="Genomic_DNA"/>
</dbReference>
<evidence type="ECO:0000256" key="16">
    <source>
        <dbReference type="PROSITE-ProRule" id="PRU00076"/>
    </source>
</evidence>
<dbReference type="PANTHER" id="PTHR22722">
    <property type="entry name" value="LOW-DENSITY LIPOPROTEIN RECEPTOR-RELATED PROTEIN 2-RELATED"/>
    <property type="match status" value="1"/>
</dbReference>
<dbReference type="InterPro" id="IPR056588">
    <property type="entry name" value="EGF_LRP2"/>
</dbReference>
<dbReference type="Pfam" id="PF07645">
    <property type="entry name" value="EGF_CA"/>
    <property type="match status" value="1"/>
</dbReference>
<organism evidence="20 21">
    <name type="scientific">Cryptotermes secundus</name>
    <dbReference type="NCBI Taxonomy" id="105785"/>
    <lineage>
        <taxon>Eukaryota</taxon>
        <taxon>Metazoa</taxon>
        <taxon>Ecdysozoa</taxon>
        <taxon>Arthropoda</taxon>
        <taxon>Hexapoda</taxon>
        <taxon>Insecta</taxon>
        <taxon>Pterygota</taxon>
        <taxon>Neoptera</taxon>
        <taxon>Polyneoptera</taxon>
        <taxon>Dictyoptera</taxon>
        <taxon>Blattodea</taxon>
        <taxon>Blattoidea</taxon>
        <taxon>Termitoidae</taxon>
        <taxon>Kalotermitidae</taxon>
        <taxon>Cryptotermitinae</taxon>
        <taxon>Cryptotermes</taxon>
    </lineage>
</organism>
<feature type="repeat" description="LDL-receptor class B" evidence="18">
    <location>
        <begin position="1498"/>
        <end position="1539"/>
    </location>
</feature>
<dbReference type="PROSITE" id="PS01187">
    <property type="entry name" value="EGF_CA"/>
    <property type="match status" value="1"/>
</dbReference>
<dbReference type="PROSITE" id="PS51120">
    <property type="entry name" value="LDLRB"/>
    <property type="match status" value="5"/>
</dbReference>
<evidence type="ECO:0000256" key="12">
    <source>
        <dbReference type="ARBA" id="ARBA00023170"/>
    </source>
</evidence>
<dbReference type="SMART" id="SM00135">
    <property type="entry name" value="LY"/>
    <property type="match status" value="17"/>
</dbReference>
<evidence type="ECO:0000256" key="5">
    <source>
        <dbReference type="ARBA" id="ARBA00022692"/>
    </source>
</evidence>
<feature type="repeat" description="LDL-receptor class B" evidence="18">
    <location>
        <begin position="123"/>
        <end position="165"/>
    </location>
</feature>
<gene>
    <name evidence="20" type="ORF">B7P43_G11972</name>
</gene>
<feature type="disulfide bond" evidence="17">
    <location>
        <begin position="453"/>
        <end position="468"/>
    </location>
</feature>
<evidence type="ECO:0000259" key="19">
    <source>
        <dbReference type="PROSITE" id="PS50026"/>
    </source>
</evidence>
<feature type="disulfide bond" evidence="17">
    <location>
        <begin position="281"/>
        <end position="299"/>
    </location>
</feature>
<feature type="disulfide bond" evidence="17">
    <location>
        <begin position="314"/>
        <end position="326"/>
    </location>
</feature>
<dbReference type="FunFam" id="2.120.10.30:FF:000241">
    <property type="entry name" value="Low-density lipoprotein receptor-related protein 6"/>
    <property type="match status" value="2"/>
</dbReference>
<keyword evidence="21" id="KW-1185">Reference proteome</keyword>
<dbReference type="FunFam" id="4.10.400.10:FF:000065">
    <property type="entry name" value="Transmembrane protease serine 7"/>
    <property type="match status" value="1"/>
</dbReference>
<dbReference type="InterPro" id="IPR001881">
    <property type="entry name" value="EGF-like_Ca-bd_dom"/>
</dbReference>
<comment type="caution">
    <text evidence="20">The sequence shown here is derived from an EMBL/GenBank/DDBJ whole genome shotgun (WGS) entry which is preliminary data.</text>
</comment>
<evidence type="ECO:0000256" key="17">
    <source>
        <dbReference type="PROSITE-ProRule" id="PRU00124"/>
    </source>
</evidence>
<dbReference type="FunFam" id="4.10.400.10:FF:000045">
    <property type="entry name" value="Low-density lipoprotein receptor-related protein 2"/>
    <property type="match status" value="1"/>
</dbReference>
<dbReference type="PROSITE" id="PS00010">
    <property type="entry name" value="ASX_HYDROXYL"/>
    <property type="match status" value="1"/>
</dbReference>
<keyword evidence="5" id="KW-0812">Transmembrane</keyword>
<keyword evidence="10" id="KW-0472">Membrane</keyword>
<dbReference type="Proteomes" id="UP000235965">
    <property type="component" value="Unassembled WGS sequence"/>
</dbReference>